<dbReference type="SUPFAM" id="SSF53474">
    <property type="entry name" value="alpha/beta-Hydrolases"/>
    <property type="match status" value="1"/>
</dbReference>
<keyword evidence="2" id="KW-0378">Hydrolase</keyword>
<dbReference type="Gene3D" id="3.40.50.1820">
    <property type="entry name" value="alpha/beta hydrolase"/>
    <property type="match status" value="1"/>
</dbReference>
<dbReference type="EMBL" id="JBFRYA010000004">
    <property type="protein sequence ID" value="MEX1668409.1"/>
    <property type="molecule type" value="Genomic_DNA"/>
</dbReference>
<organism evidence="2 3">
    <name type="scientific">Zhongshania guokunii</name>
    <dbReference type="NCBI Taxonomy" id="641783"/>
    <lineage>
        <taxon>Bacteria</taxon>
        <taxon>Pseudomonadati</taxon>
        <taxon>Pseudomonadota</taxon>
        <taxon>Gammaproteobacteria</taxon>
        <taxon>Cellvibrionales</taxon>
        <taxon>Spongiibacteraceae</taxon>
        <taxon>Zhongshania</taxon>
    </lineage>
</organism>
<dbReference type="InterPro" id="IPR000073">
    <property type="entry name" value="AB_hydrolase_1"/>
</dbReference>
<dbReference type="Pfam" id="PF12697">
    <property type="entry name" value="Abhydrolase_6"/>
    <property type="match status" value="1"/>
</dbReference>
<evidence type="ECO:0000259" key="1">
    <source>
        <dbReference type="Pfam" id="PF12697"/>
    </source>
</evidence>
<accession>A0ABV3U5Y0</accession>
<proteinExistence type="predicted"/>
<evidence type="ECO:0000313" key="2">
    <source>
        <dbReference type="EMBL" id="MEX1668409.1"/>
    </source>
</evidence>
<keyword evidence="3" id="KW-1185">Reference proteome</keyword>
<gene>
    <name evidence="2" type="ORF">AB4876_05765</name>
</gene>
<dbReference type="RefSeq" id="WP_368380696.1">
    <property type="nucleotide sequence ID" value="NZ_JBFRYA010000004.1"/>
</dbReference>
<reference evidence="2 3" key="1">
    <citation type="journal article" date="2011" name="Int. J. Syst. Evol. Microbiol.">
        <title>Zhongshania antarctica gen. nov., sp. nov. and Zhongshania guokunii sp. nov., gammaproteobacteria respectively isolated from coastal attached (fast) ice and surface seawater of the Antarctic.</title>
        <authorList>
            <person name="Li H.J."/>
            <person name="Zhang X.Y."/>
            <person name="Chen C.X."/>
            <person name="Zhang Y.J."/>
            <person name="Gao Z.M."/>
            <person name="Yu Y."/>
            <person name="Chen X.L."/>
            <person name="Chen B."/>
            <person name="Zhang Y.Z."/>
        </authorList>
    </citation>
    <scope>NUCLEOTIDE SEQUENCE [LARGE SCALE GENOMIC DNA]</scope>
    <source>
        <strain evidence="2 3">ZS6-22T</strain>
    </source>
</reference>
<dbReference type="PANTHER" id="PTHR37017:SF11">
    <property type="entry name" value="ESTERASE_LIPASE_THIOESTERASE DOMAIN-CONTAINING PROTEIN"/>
    <property type="match status" value="1"/>
</dbReference>
<dbReference type="InterPro" id="IPR029058">
    <property type="entry name" value="AB_hydrolase_fold"/>
</dbReference>
<dbReference type="Proteomes" id="UP001557485">
    <property type="component" value="Unassembled WGS sequence"/>
</dbReference>
<feature type="domain" description="AB hydrolase-1" evidence="1">
    <location>
        <begin position="6"/>
        <end position="205"/>
    </location>
</feature>
<dbReference type="GO" id="GO:0016787">
    <property type="term" value="F:hydrolase activity"/>
    <property type="evidence" value="ECO:0007669"/>
    <property type="project" value="UniProtKB-KW"/>
</dbReference>
<protein>
    <submittedName>
        <fullName evidence="2">Alpha/beta fold hydrolase</fullName>
    </submittedName>
</protein>
<dbReference type="InterPro" id="IPR052897">
    <property type="entry name" value="Sec-Metab_Biosynth_Hydrolase"/>
</dbReference>
<dbReference type="PANTHER" id="PTHR37017">
    <property type="entry name" value="AB HYDROLASE-1 DOMAIN-CONTAINING PROTEIN-RELATED"/>
    <property type="match status" value="1"/>
</dbReference>
<name>A0ABV3U5Y0_9GAMM</name>
<sequence length="247" mass="26428">MNANAMVFIHGGQHDARCWEPTIAALRHHTDIPLLAVNLPGRNGEAGDLSTLTIADCVTSMLKQISGAQLQGKLMLVGHSMAGISMPALAAALGEAAVHSMVFVSCCIPKEGSSVVESLDPPMAPIAKLAAKHLKTMPPLPSFFANWVFGNGMNRDQKQFLAAGLCREATSITRERISRANMPHCPRHWLLLTQDRAINPARQHSFIDNLGGVSSILSLDCCHDVMIAAPELLATSLIGLNTPAKDQ</sequence>
<evidence type="ECO:0000313" key="3">
    <source>
        <dbReference type="Proteomes" id="UP001557485"/>
    </source>
</evidence>
<comment type="caution">
    <text evidence="2">The sequence shown here is derived from an EMBL/GenBank/DDBJ whole genome shotgun (WGS) entry which is preliminary data.</text>
</comment>